<keyword evidence="2" id="KW-1185">Reference proteome</keyword>
<evidence type="ECO:0000313" key="1">
    <source>
        <dbReference type="EMBL" id="MCJ8744635.1"/>
    </source>
</evidence>
<sequence>MFRSHMARTAPSHLNHTETPDGFLQKKNFIIYCWANLAGGRGVKCPVITSRFHRVSQRQRQRQQQSQNEPHHSGHALGHLSCRCRWHSHTLALP</sequence>
<dbReference type="EMBL" id="CM040994">
    <property type="protein sequence ID" value="MCJ8744635.1"/>
    <property type="molecule type" value="Genomic_DNA"/>
</dbReference>
<evidence type="ECO:0000313" key="2">
    <source>
        <dbReference type="Proteomes" id="UP000830395"/>
    </source>
</evidence>
<protein>
    <submittedName>
        <fullName evidence="1">Uncharacterized protein</fullName>
    </submittedName>
</protein>
<gene>
    <name evidence="1" type="ORF">PDJAM_G00120950</name>
</gene>
<comment type="caution">
    <text evidence="1">The sequence shown here is derived from an EMBL/GenBank/DDBJ whole genome shotgun (WGS) entry which is preliminary data.</text>
</comment>
<dbReference type="Proteomes" id="UP000830395">
    <property type="component" value="Chromosome 20"/>
</dbReference>
<organism evidence="1 2">
    <name type="scientific">Pangasius djambal</name>
    <dbReference type="NCBI Taxonomy" id="1691987"/>
    <lineage>
        <taxon>Eukaryota</taxon>
        <taxon>Metazoa</taxon>
        <taxon>Chordata</taxon>
        <taxon>Craniata</taxon>
        <taxon>Vertebrata</taxon>
        <taxon>Euteleostomi</taxon>
        <taxon>Actinopterygii</taxon>
        <taxon>Neopterygii</taxon>
        <taxon>Teleostei</taxon>
        <taxon>Ostariophysi</taxon>
        <taxon>Siluriformes</taxon>
        <taxon>Pangasiidae</taxon>
        <taxon>Pangasius</taxon>
    </lineage>
</organism>
<accession>A0ACC5ZAE1</accession>
<name>A0ACC5ZAE1_9TELE</name>
<reference evidence="1" key="1">
    <citation type="submission" date="2020-02" db="EMBL/GenBank/DDBJ databases">
        <title>Genome sequencing of the panga catfish, Pangasius djambal.</title>
        <authorList>
            <person name="Wen M."/>
            <person name="Zahm M."/>
            <person name="Roques C."/>
            <person name="Cabau C."/>
            <person name="Klopp C."/>
            <person name="Donnadieu C."/>
            <person name="Jouanno E."/>
            <person name="Avarre J.-C."/>
            <person name="Campet M."/>
            <person name="Ha T."/>
            <person name="Dugue R."/>
            <person name="Lampietro C."/>
            <person name="Louis A."/>
            <person name="Herpin A."/>
            <person name="Echchiki A."/>
            <person name="Berthelot C."/>
            <person name="Parey E."/>
            <person name="Roest-Crollius H."/>
            <person name="Braasch I."/>
            <person name="Postlethwait J.H."/>
            <person name="Bobe J."/>
            <person name="Montfort J."/>
            <person name="Bouchez O."/>
            <person name="Begum T."/>
            <person name="Schartl M."/>
            <person name="Gustiano R."/>
            <person name="Guiguen Y."/>
        </authorList>
    </citation>
    <scope>NUCLEOTIDE SEQUENCE</scope>
    <source>
        <strain evidence="1">Pdj_M5554</strain>
    </source>
</reference>
<proteinExistence type="predicted"/>